<dbReference type="Pfam" id="PF02886">
    <property type="entry name" value="LBP_BPI_CETP_C"/>
    <property type="match status" value="1"/>
</dbReference>
<dbReference type="Gene3D" id="3.15.20.10">
    <property type="entry name" value="Bactericidal permeability-increasing protein, domain 2"/>
    <property type="match status" value="1"/>
</dbReference>
<feature type="transmembrane region" description="Helical" evidence="1">
    <location>
        <begin position="6"/>
        <end position="25"/>
    </location>
</feature>
<feature type="domain" description="Lipid-binding serum glycoprotein C-terminal" evidence="2">
    <location>
        <begin position="28"/>
        <end position="80"/>
    </location>
</feature>
<keyword evidence="1" id="KW-1133">Transmembrane helix</keyword>
<evidence type="ECO:0000313" key="3">
    <source>
        <dbReference type="EMBL" id="EJW74336.1"/>
    </source>
</evidence>
<dbReference type="GO" id="GO:0008289">
    <property type="term" value="F:lipid binding"/>
    <property type="evidence" value="ECO:0007669"/>
    <property type="project" value="InterPro"/>
</dbReference>
<dbReference type="SUPFAM" id="SSF55394">
    <property type="entry name" value="Bactericidal permeability-increasing protein, BPI"/>
    <property type="match status" value="1"/>
</dbReference>
<dbReference type="AlphaFoldDB" id="J9DX19"/>
<protein>
    <recommendedName>
        <fullName evidence="2">Lipid-binding serum glycoprotein C-terminal domain-containing protein</fullName>
    </recommendedName>
</protein>
<sequence length="96" mass="10536">MLNFLIPPLYFTIAIFSIGVFVFNVSSTTPVLGKLIRTSCGIDEVCLSDSIPEVAETYPNKQLEIIIRTTEPPKAIISAGLITCGLPGKVKFRIRH</sequence>
<evidence type="ECO:0000313" key="4">
    <source>
        <dbReference type="Proteomes" id="UP000004810"/>
    </source>
</evidence>
<proteinExistence type="predicted"/>
<organism evidence="3 4">
    <name type="scientific">Wuchereria bancrofti</name>
    <dbReference type="NCBI Taxonomy" id="6293"/>
    <lineage>
        <taxon>Eukaryota</taxon>
        <taxon>Metazoa</taxon>
        <taxon>Ecdysozoa</taxon>
        <taxon>Nematoda</taxon>
        <taxon>Chromadorea</taxon>
        <taxon>Rhabditida</taxon>
        <taxon>Spirurina</taxon>
        <taxon>Spiruromorpha</taxon>
        <taxon>Filarioidea</taxon>
        <taxon>Onchocercidae</taxon>
        <taxon>Wuchereria</taxon>
    </lineage>
</organism>
<accession>J9DX19</accession>
<dbReference type="InterPro" id="IPR001124">
    <property type="entry name" value="Lipid-bd_serum_glycop_C"/>
</dbReference>
<keyword evidence="1" id="KW-0812">Transmembrane</keyword>
<reference evidence="4" key="1">
    <citation type="submission" date="2012-08" db="EMBL/GenBank/DDBJ databases">
        <title>The Genome Sequence of Wuchereria bancrofti.</title>
        <authorList>
            <person name="Nutman T.B."/>
            <person name="Fink D.L."/>
            <person name="Russ C."/>
            <person name="Young S."/>
            <person name="Zeng Q."/>
            <person name="Koehrsen M."/>
            <person name="Alvarado L."/>
            <person name="Berlin A."/>
            <person name="Chapman S.B."/>
            <person name="Chen Z."/>
            <person name="Freedman E."/>
            <person name="Gellesch M."/>
            <person name="Goldberg J."/>
            <person name="Griggs A."/>
            <person name="Gujja S."/>
            <person name="Heilman E.R."/>
            <person name="Heiman D."/>
            <person name="Hepburn T."/>
            <person name="Howarth C."/>
            <person name="Jen D."/>
            <person name="Larson L."/>
            <person name="Lewis B."/>
            <person name="Mehta T."/>
            <person name="Park D."/>
            <person name="Pearson M."/>
            <person name="Roberts A."/>
            <person name="Saif S."/>
            <person name="Shea T."/>
            <person name="Shenoy N."/>
            <person name="Sisk P."/>
            <person name="Stolte C."/>
            <person name="Sykes S."/>
            <person name="Walk T."/>
            <person name="White J."/>
            <person name="Yandava C."/>
            <person name="Haas B."/>
            <person name="Henn M.R."/>
            <person name="Nusbaum C."/>
            <person name="Birren B."/>
        </authorList>
    </citation>
    <scope>NUCLEOTIDE SEQUENCE [LARGE SCALE GENOMIC DNA]</scope>
    <source>
        <strain evidence="4">NA</strain>
    </source>
</reference>
<dbReference type="Proteomes" id="UP000004810">
    <property type="component" value="Unassembled WGS sequence"/>
</dbReference>
<comment type="caution">
    <text evidence="3">The sequence shown here is derived from an EMBL/GenBank/DDBJ whole genome shotgun (WGS) entry which is preliminary data.</text>
</comment>
<evidence type="ECO:0000259" key="2">
    <source>
        <dbReference type="Pfam" id="PF02886"/>
    </source>
</evidence>
<dbReference type="InterPro" id="IPR017943">
    <property type="entry name" value="Bactericidal_perm-incr_a/b_dom"/>
</dbReference>
<dbReference type="EMBL" id="ADBV01012425">
    <property type="protein sequence ID" value="EJW74336.1"/>
    <property type="molecule type" value="Genomic_DNA"/>
</dbReference>
<name>J9DX19_WUCBA</name>
<gene>
    <name evidence="3" type="ORF">WUBG_14760</name>
</gene>
<evidence type="ECO:0000256" key="1">
    <source>
        <dbReference type="SAM" id="Phobius"/>
    </source>
</evidence>
<keyword evidence="1" id="KW-0472">Membrane</keyword>